<feature type="region of interest" description="Disordered" evidence="5">
    <location>
        <begin position="38"/>
        <end position="71"/>
    </location>
</feature>
<feature type="region of interest" description="Disordered" evidence="5">
    <location>
        <begin position="180"/>
        <end position="303"/>
    </location>
</feature>
<dbReference type="InterPro" id="IPR034769">
    <property type="entry name" value="CPSF6_RRM"/>
</dbReference>
<evidence type="ECO:0000256" key="2">
    <source>
        <dbReference type="ARBA" id="ARBA00016259"/>
    </source>
</evidence>
<reference evidence="7" key="1">
    <citation type="submission" date="2020-11" db="EMBL/GenBank/DDBJ databases">
        <authorList>
            <person name="Tran Van P."/>
        </authorList>
    </citation>
    <scope>NUCLEOTIDE SEQUENCE</scope>
</reference>
<dbReference type="AlphaFoldDB" id="A0A7R9HJX9"/>
<organism evidence="7">
    <name type="scientific">Timema monikensis</name>
    <dbReference type="NCBI Taxonomy" id="170555"/>
    <lineage>
        <taxon>Eukaryota</taxon>
        <taxon>Metazoa</taxon>
        <taxon>Ecdysozoa</taxon>
        <taxon>Arthropoda</taxon>
        <taxon>Hexapoda</taxon>
        <taxon>Insecta</taxon>
        <taxon>Pterygota</taxon>
        <taxon>Neoptera</taxon>
        <taxon>Polyneoptera</taxon>
        <taxon>Phasmatodea</taxon>
        <taxon>Timematodea</taxon>
        <taxon>Timematoidea</taxon>
        <taxon>Timematidae</taxon>
        <taxon>Timema</taxon>
    </lineage>
</organism>
<dbReference type="PROSITE" id="PS50102">
    <property type="entry name" value="RRM"/>
    <property type="match status" value="1"/>
</dbReference>
<evidence type="ECO:0000256" key="3">
    <source>
        <dbReference type="ARBA" id="ARBA00022884"/>
    </source>
</evidence>
<name>A0A7R9HJX9_9NEOP</name>
<dbReference type="SMART" id="SM00360">
    <property type="entry name" value="RRM"/>
    <property type="match status" value="1"/>
</dbReference>
<dbReference type="EMBL" id="OB792891">
    <property type="protein sequence ID" value="CAD7425148.1"/>
    <property type="molecule type" value="Genomic_DNA"/>
</dbReference>
<dbReference type="InterPro" id="IPR000504">
    <property type="entry name" value="RRM_dom"/>
</dbReference>
<keyword evidence="3 4" id="KW-0694">RNA-binding</keyword>
<dbReference type="InterPro" id="IPR035979">
    <property type="entry name" value="RBD_domain_sf"/>
</dbReference>
<dbReference type="GO" id="GO:0005634">
    <property type="term" value="C:nucleus"/>
    <property type="evidence" value="ECO:0007669"/>
    <property type="project" value="UniProtKB-SubCell"/>
</dbReference>
<evidence type="ECO:0000256" key="4">
    <source>
        <dbReference type="PROSITE-ProRule" id="PRU00176"/>
    </source>
</evidence>
<feature type="domain" description="RRM" evidence="6">
    <location>
        <begin position="91"/>
        <end position="171"/>
    </location>
</feature>
<feature type="compositionally biased region" description="Pro residues" evidence="5">
    <location>
        <begin position="411"/>
        <end position="424"/>
    </location>
</feature>
<feature type="region of interest" description="Disordered" evidence="5">
    <location>
        <begin position="329"/>
        <end position="424"/>
    </location>
</feature>
<dbReference type="Gene3D" id="3.30.70.330">
    <property type="match status" value="1"/>
</dbReference>
<feature type="compositionally biased region" description="Low complexity" evidence="5">
    <location>
        <begin position="204"/>
        <end position="216"/>
    </location>
</feature>
<dbReference type="InterPro" id="IPR034772">
    <property type="entry name" value="CPSF6/7"/>
</dbReference>
<feature type="compositionally biased region" description="Pro residues" evidence="5">
    <location>
        <begin position="217"/>
        <end position="261"/>
    </location>
</feature>
<evidence type="ECO:0000259" key="6">
    <source>
        <dbReference type="PROSITE" id="PS50102"/>
    </source>
</evidence>
<feature type="compositionally biased region" description="Pro residues" evidence="5">
    <location>
        <begin position="185"/>
        <end position="195"/>
    </location>
</feature>
<dbReference type="PANTHER" id="PTHR23204">
    <property type="entry name" value="CLEAVAGE AND POLYADENYLATION SPECIFIC FACTOR"/>
    <property type="match status" value="1"/>
</dbReference>
<sequence length="424" mass="45330">MADGVDIDLYADDIEQDFAQGVIKDEFAGDGIDLYDDVIAAPPGGGGDENSQGHVSGAPMANQDGHSPGGANPPYHHIGNNIQPNQLGRRHQLYVGNLTWWTTDQDITEAVISIGVTDFLEVKFFENRANGQSKGFCVITLGSDASMRMCLERLIKKELHGQLPIVTFTTKQALMQFEANSKTRPAPPPNPGPRNPHPHPHGPPRMMMGPPQGMRPRMPPPGMPPPGPGQRMPGPPMHQGPPGHPGHPGSGPPPQGHPPPGFQHNSWNGPRANGPPRSGPPPQGPHPQGPPQTRGPPPGMAPHLAKDLLEALLLALCHLILEGPHLRPDWNRPPGPGGMTHHHPGPGFQPPPMQGPPPGQQGPPRGPPPPGQMGDDDNVPDLSNPAVHNMSDSDENGMEDEDYREILSPEQPLPLPFPFQEPTS</sequence>
<dbReference type="InterPro" id="IPR012677">
    <property type="entry name" value="Nucleotide-bd_a/b_plait_sf"/>
</dbReference>
<dbReference type="GO" id="GO:0003723">
    <property type="term" value="F:RNA binding"/>
    <property type="evidence" value="ECO:0007669"/>
    <property type="project" value="UniProtKB-UniRule"/>
</dbReference>
<feature type="compositionally biased region" description="Acidic residues" evidence="5">
    <location>
        <begin position="392"/>
        <end position="403"/>
    </location>
</feature>
<feature type="compositionally biased region" description="Pro residues" evidence="5">
    <location>
        <begin position="347"/>
        <end position="371"/>
    </location>
</feature>
<evidence type="ECO:0000313" key="7">
    <source>
        <dbReference type="EMBL" id="CAD7425148.1"/>
    </source>
</evidence>
<comment type="similarity">
    <text evidence="1">Belongs to the RRM CPSF6/7 family.</text>
</comment>
<dbReference type="GO" id="GO:0006397">
    <property type="term" value="P:mRNA processing"/>
    <property type="evidence" value="ECO:0007669"/>
    <property type="project" value="UniProtKB-KW"/>
</dbReference>
<evidence type="ECO:0000256" key="5">
    <source>
        <dbReference type="SAM" id="MobiDB-lite"/>
    </source>
</evidence>
<proteinExistence type="inferred from homology"/>
<dbReference type="Pfam" id="PF00076">
    <property type="entry name" value="RRM_1"/>
    <property type="match status" value="1"/>
</dbReference>
<accession>A0A7R9HJX9</accession>
<feature type="compositionally biased region" description="Pro residues" evidence="5">
    <location>
        <begin position="277"/>
        <end position="300"/>
    </location>
</feature>
<dbReference type="CDD" id="cd12643">
    <property type="entry name" value="RRM_CFIm68"/>
    <property type="match status" value="1"/>
</dbReference>
<evidence type="ECO:0000256" key="1">
    <source>
        <dbReference type="ARBA" id="ARBA00006265"/>
    </source>
</evidence>
<protein>
    <recommendedName>
        <fullName evidence="2">Cleavage and polyadenylation specificity factor subunit 6</fullName>
    </recommendedName>
</protein>
<dbReference type="SUPFAM" id="SSF54928">
    <property type="entry name" value="RNA-binding domain, RBD"/>
    <property type="match status" value="1"/>
</dbReference>
<gene>
    <name evidence="7" type="ORF">TMSB3V08_LOCUS2065</name>
</gene>